<evidence type="ECO:0000313" key="1">
    <source>
        <dbReference type="EMBL" id="CAB3761590.1"/>
    </source>
</evidence>
<name>A0A6J5E584_9BURK</name>
<dbReference type="Proteomes" id="UP000494135">
    <property type="component" value="Unassembled WGS sequence"/>
</dbReference>
<organism evidence="1 2">
    <name type="scientific">Burkholderia puraquae</name>
    <dbReference type="NCBI Taxonomy" id="1904757"/>
    <lineage>
        <taxon>Bacteria</taxon>
        <taxon>Pseudomonadati</taxon>
        <taxon>Pseudomonadota</taxon>
        <taxon>Betaproteobacteria</taxon>
        <taxon>Burkholderiales</taxon>
        <taxon>Burkholderiaceae</taxon>
        <taxon>Burkholderia</taxon>
        <taxon>Burkholderia cepacia complex</taxon>
    </lineage>
</organism>
<accession>A0A6J5E584</accession>
<dbReference type="EMBL" id="CADIKG010000011">
    <property type="protein sequence ID" value="CAB3761590.1"/>
    <property type="molecule type" value="Genomic_DNA"/>
</dbReference>
<gene>
    <name evidence="1" type="ORF">LMG29660_04281</name>
</gene>
<reference evidence="1 2" key="1">
    <citation type="submission" date="2020-04" db="EMBL/GenBank/DDBJ databases">
        <authorList>
            <person name="De Canck E."/>
        </authorList>
    </citation>
    <scope>NUCLEOTIDE SEQUENCE [LARGE SCALE GENOMIC DNA]</scope>
    <source>
        <strain evidence="1 2">LMG 29660</strain>
    </source>
</reference>
<protein>
    <submittedName>
        <fullName evidence="1">Uncharacterized protein</fullName>
    </submittedName>
</protein>
<dbReference type="AlphaFoldDB" id="A0A6J5E584"/>
<proteinExistence type="predicted"/>
<sequence>MRCQGRMCVGIVSPPLRSAFGAQYRDIDMFFGHVDTHHY</sequence>
<evidence type="ECO:0000313" key="2">
    <source>
        <dbReference type="Proteomes" id="UP000494135"/>
    </source>
</evidence>